<feature type="transmembrane region" description="Helical" evidence="9">
    <location>
        <begin position="149"/>
        <end position="171"/>
    </location>
</feature>
<dbReference type="GO" id="GO:0005886">
    <property type="term" value="C:plasma membrane"/>
    <property type="evidence" value="ECO:0007669"/>
    <property type="project" value="UniProtKB-SubCell"/>
</dbReference>
<evidence type="ECO:0000313" key="11">
    <source>
        <dbReference type="EMBL" id="KGJ87313.1"/>
    </source>
</evidence>
<evidence type="ECO:0000259" key="10">
    <source>
        <dbReference type="Pfam" id="PF04290"/>
    </source>
</evidence>
<evidence type="ECO:0000256" key="8">
    <source>
        <dbReference type="ARBA" id="ARBA00038436"/>
    </source>
</evidence>
<dbReference type="PATRIC" id="fig|28229.4.peg.4206"/>
<evidence type="ECO:0000256" key="3">
    <source>
        <dbReference type="ARBA" id="ARBA00022475"/>
    </source>
</evidence>
<proteinExistence type="inferred from homology"/>
<keyword evidence="6 9" id="KW-1133">Transmembrane helix</keyword>
<accession>A0A099KCK0</accession>
<dbReference type="PANTHER" id="PTHR35011:SF4">
    <property type="entry name" value="SLL1102 PROTEIN"/>
    <property type="match status" value="1"/>
</dbReference>
<dbReference type="PANTHER" id="PTHR35011">
    <property type="entry name" value="2,3-DIKETO-L-GULONATE TRAP TRANSPORTER SMALL PERMEASE PROTEIN YIAM"/>
    <property type="match status" value="1"/>
</dbReference>
<keyword evidence="2 9" id="KW-0813">Transport</keyword>
<comment type="function">
    <text evidence="9">Part of the tripartite ATP-independent periplasmic (TRAP) transport system.</text>
</comment>
<evidence type="ECO:0000256" key="6">
    <source>
        <dbReference type="ARBA" id="ARBA00022989"/>
    </source>
</evidence>
<evidence type="ECO:0000256" key="5">
    <source>
        <dbReference type="ARBA" id="ARBA00022692"/>
    </source>
</evidence>
<comment type="subunit">
    <text evidence="9">The complex comprises the extracytoplasmic solute receptor protein and the two transmembrane proteins.</text>
</comment>
<feature type="transmembrane region" description="Helical" evidence="9">
    <location>
        <begin position="105"/>
        <end position="129"/>
    </location>
</feature>
<reference evidence="11 12" key="1">
    <citation type="submission" date="2014-08" db="EMBL/GenBank/DDBJ databases">
        <title>Genomic and Phenotypic Diversity of Colwellia psychrerythraea strains from Disparate Marine Basins.</title>
        <authorList>
            <person name="Techtmann S.M."/>
            <person name="Stelling S.C."/>
            <person name="Utturkar S.M."/>
            <person name="Alshibli N."/>
            <person name="Harris A."/>
            <person name="Brown S.D."/>
            <person name="Hazen T.C."/>
        </authorList>
    </citation>
    <scope>NUCLEOTIDE SEQUENCE [LARGE SCALE GENOMIC DNA]</scope>
    <source>
        <strain evidence="11 12">ND2E</strain>
    </source>
</reference>
<dbReference type="Pfam" id="PF04290">
    <property type="entry name" value="DctQ"/>
    <property type="match status" value="1"/>
</dbReference>
<evidence type="ECO:0000256" key="4">
    <source>
        <dbReference type="ARBA" id="ARBA00022519"/>
    </source>
</evidence>
<evidence type="ECO:0000256" key="2">
    <source>
        <dbReference type="ARBA" id="ARBA00022448"/>
    </source>
</evidence>
<dbReference type="InterPro" id="IPR007387">
    <property type="entry name" value="TRAP_DctQ"/>
</dbReference>
<feature type="transmembrane region" description="Helical" evidence="9">
    <location>
        <begin position="26"/>
        <end position="55"/>
    </location>
</feature>
<comment type="similarity">
    <text evidence="8 9">Belongs to the TRAP transporter small permease family.</text>
</comment>
<dbReference type="Proteomes" id="UP000029843">
    <property type="component" value="Unassembled WGS sequence"/>
</dbReference>
<comment type="caution">
    <text evidence="11">The sequence shown here is derived from an EMBL/GenBank/DDBJ whole genome shotgun (WGS) entry which is preliminary data.</text>
</comment>
<gene>
    <name evidence="11" type="ORF">ND2E_0720</name>
</gene>
<keyword evidence="3" id="KW-1003">Cell membrane</keyword>
<dbReference type="InterPro" id="IPR055348">
    <property type="entry name" value="DctQ"/>
</dbReference>
<dbReference type="EMBL" id="JQED01000055">
    <property type="protein sequence ID" value="KGJ87313.1"/>
    <property type="molecule type" value="Genomic_DNA"/>
</dbReference>
<keyword evidence="7 9" id="KW-0472">Membrane</keyword>
<dbReference type="AlphaFoldDB" id="A0A099KCK0"/>
<sequence>MTDSLSTPNNALARLMLKIADVFEAIILKVSAVCCWSSALLIVVIICNVTMRYGFQNGLILFEEIQWHLYAIGIMFGLSYAEITNSQVRVDVVASMLKTKTVLKWEIFGAIVFVFPTIFVILFNSFDYVANSYLLGESSSSPLGMPFRWLIKSAIPASFILLAMAVLARLFRNIITITQKEA</sequence>
<organism evidence="11 12">
    <name type="scientific">Colwellia psychrerythraea</name>
    <name type="common">Vibrio psychroerythus</name>
    <dbReference type="NCBI Taxonomy" id="28229"/>
    <lineage>
        <taxon>Bacteria</taxon>
        <taxon>Pseudomonadati</taxon>
        <taxon>Pseudomonadota</taxon>
        <taxon>Gammaproteobacteria</taxon>
        <taxon>Alteromonadales</taxon>
        <taxon>Colwelliaceae</taxon>
        <taxon>Colwellia</taxon>
    </lineage>
</organism>
<evidence type="ECO:0000256" key="9">
    <source>
        <dbReference type="RuleBase" id="RU369079"/>
    </source>
</evidence>
<evidence type="ECO:0000256" key="1">
    <source>
        <dbReference type="ARBA" id="ARBA00004429"/>
    </source>
</evidence>
<name>A0A099KCK0_COLPS</name>
<protein>
    <recommendedName>
        <fullName evidence="9">TRAP transporter small permease protein</fullName>
    </recommendedName>
</protein>
<comment type="caution">
    <text evidence="9">Lacks conserved residue(s) required for the propagation of feature annotation.</text>
</comment>
<keyword evidence="5 9" id="KW-0812">Transmembrane</keyword>
<evidence type="ECO:0000313" key="12">
    <source>
        <dbReference type="Proteomes" id="UP000029843"/>
    </source>
</evidence>
<dbReference type="RefSeq" id="WP_052057002.1">
    <property type="nucleotide sequence ID" value="NZ_JQED01000055.1"/>
</dbReference>
<comment type="subcellular location">
    <subcellularLocation>
        <location evidence="1 9">Cell inner membrane</location>
        <topology evidence="1 9">Multi-pass membrane protein</topology>
    </subcellularLocation>
</comment>
<feature type="domain" description="Tripartite ATP-independent periplasmic transporters DctQ component" evidence="10">
    <location>
        <begin position="41"/>
        <end position="174"/>
    </location>
</feature>
<keyword evidence="4 9" id="KW-0997">Cell inner membrane</keyword>
<evidence type="ECO:0000256" key="7">
    <source>
        <dbReference type="ARBA" id="ARBA00023136"/>
    </source>
</evidence>
<dbReference type="OrthoDB" id="9795655at2"/>
<dbReference type="GO" id="GO:0022857">
    <property type="term" value="F:transmembrane transporter activity"/>
    <property type="evidence" value="ECO:0007669"/>
    <property type="project" value="UniProtKB-UniRule"/>
</dbReference>